<dbReference type="Gene3D" id="3.40.190.10">
    <property type="entry name" value="Periplasmic binding protein-like II"/>
    <property type="match status" value="1"/>
</dbReference>
<keyword evidence="2" id="KW-0732">Signal</keyword>
<dbReference type="Gene3D" id="3.10.105.10">
    <property type="entry name" value="Dipeptide-binding Protein, Domain 3"/>
    <property type="match status" value="1"/>
</dbReference>
<evidence type="ECO:0000313" key="4">
    <source>
        <dbReference type="EMBL" id="NJB64169.1"/>
    </source>
</evidence>
<proteinExistence type="inferred from homology"/>
<dbReference type="InterPro" id="IPR000914">
    <property type="entry name" value="SBP_5_dom"/>
</dbReference>
<evidence type="ECO:0000256" key="2">
    <source>
        <dbReference type="ARBA" id="ARBA00022729"/>
    </source>
</evidence>
<dbReference type="Proteomes" id="UP000783934">
    <property type="component" value="Unassembled WGS sequence"/>
</dbReference>
<comment type="caution">
    <text evidence="4">The sequence shown here is derived from an EMBL/GenBank/DDBJ whole genome shotgun (WGS) entry which is preliminary data.</text>
</comment>
<dbReference type="InterPro" id="IPR039424">
    <property type="entry name" value="SBP_5"/>
</dbReference>
<evidence type="ECO:0000313" key="5">
    <source>
        <dbReference type="Proteomes" id="UP000783934"/>
    </source>
</evidence>
<organism evidence="4 5">
    <name type="scientific">Paenalcaligenes hominis</name>
    <dbReference type="NCBI Taxonomy" id="643674"/>
    <lineage>
        <taxon>Bacteria</taxon>
        <taxon>Pseudomonadati</taxon>
        <taxon>Pseudomonadota</taxon>
        <taxon>Betaproteobacteria</taxon>
        <taxon>Burkholderiales</taxon>
        <taxon>Alcaligenaceae</taxon>
        <taxon>Paenalcaligenes</taxon>
    </lineage>
</organism>
<dbReference type="CDD" id="cd08502">
    <property type="entry name" value="PBP2_NikA_DppA_OppA_like_16"/>
    <property type="match status" value="1"/>
</dbReference>
<dbReference type="InterPro" id="IPR030678">
    <property type="entry name" value="Peptide/Ni-bd"/>
</dbReference>
<dbReference type="SUPFAM" id="SSF53850">
    <property type="entry name" value="Periplasmic binding protein-like II"/>
    <property type="match status" value="1"/>
</dbReference>
<dbReference type="PANTHER" id="PTHR30290">
    <property type="entry name" value="PERIPLASMIC BINDING COMPONENT OF ABC TRANSPORTER"/>
    <property type="match status" value="1"/>
</dbReference>
<comment type="similarity">
    <text evidence="1">Belongs to the bacterial solute-binding protein 5 family.</text>
</comment>
<dbReference type="EMBL" id="JAATIZ010000001">
    <property type="protein sequence ID" value="NJB64169.1"/>
    <property type="molecule type" value="Genomic_DNA"/>
</dbReference>
<protein>
    <submittedName>
        <fullName evidence="4">Peptide/nickel transport system substrate-binding protein</fullName>
    </submittedName>
</protein>
<sequence>MNTHYKRHFMVPNVVKHITTAALLSLPILASATTVTAVMHADLRVMDPIFSTAFLTRDHGYMIYDTLLGMDEEFKIRPQMADWKVSEDEKQYTFSLREGLRWHDGTPVTSEDCIASINRWMSVDSTGQVLKSMITTIEAIDDNTFTITLAEPSGLLLSGLAKLSSRPAFMMPKTIAETPGSQAITKLIGSGPFKFVSEEFRPGVKVVYAKNTDYVPRAEPASWTSGGKTVNVDRVEWVTMPDPMTGVNALLNGEVDLLQQVPLDLLPLLETNNEIKVDTIDELGNWTYLRFNHLHPPFDNPLIRQAAMLAIDQQQVLDALIGNADYAQPCAAVLGCGNPFESDYRQDDIIKPQLDKAKALLQEAGYDNTPVVILHPTDMATVSAQPVVVADALRKAGFTVQLKTMDWQSVVMQQGNQAAPTEGGWNIFSTYSTLATSGDPFGNTTLAANGKQAWAGWPDVPEIEALRKQFALASSEADRKRIALKINELALDQGVVMPLGQFTIPAAYLSTLRDVPHSPITAFWSLTKSN</sequence>
<dbReference type="PIRSF" id="PIRSF002741">
    <property type="entry name" value="MppA"/>
    <property type="match status" value="1"/>
</dbReference>
<dbReference type="Gene3D" id="3.90.76.10">
    <property type="entry name" value="Dipeptide-binding Protein, Domain 1"/>
    <property type="match status" value="1"/>
</dbReference>
<accession>A0ABX0WPW9</accession>
<dbReference type="PANTHER" id="PTHR30290:SF38">
    <property type="entry name" value="D,D-DIPEPTIDE-BINDING PERIPLASMIC PROTEIN DDPA-RELATED"/>
    <property type="match status" value="1"/>
</dbReference>
<reference evidence="4 5" key="1">
    <citation type="submission" date="2020-03" db="EMBL/GenBank/DDBJ databases">
        <title>Genomic Encyclopedia of Type Strains, Phase IV (KMG-IV): sequencing the most valuable type-strain genomes for metagenomic binning, comparative biology and taxonomic classification.</title>
        <authorList>
            <person name="Goeker M."/>
        </authorList>
    </citation>
    <scope>NUCLEOTIDE SEQUENCE [LARGE SCALE GENOMIC DNA]</scope>
    <source>
        <strain evidence="4 5">DSM 26613</strain>
    </source>
</reference>
<dbReference type="RefSeq" id="WP_229711254.1">
    <property type="nucleotide sequence ID" value="NZ_BMCQ01000009.1"/>
</dbReference>
<keyword evidence="5" id="KW-1185">Reference proteome</keyword>
<evidence type="ECO:0000256" key="1">
    <source>
        <dbReference type="ARBA" id="ARBA00005695"/>
    </source>
</evidence>
<dbReference type="Pfam" id="PF00496">
    <property type="entry name" value="SBP_bac_5"/>
    <property type="match status" value="1"/>
</dbReference>
<name>A0ABX0WPW9_9BURK</name>
<gene>
    <name evidence="4" type="ORF">GGR41_000390</name>
</gene>
<evidence type="ECO:0000259" key="3">
    <source>
        <dbReference type="Pfam" id="PF00496"/>
    </source>
</evidence>
<feature type="domain" description="Solute-binding protein family 5" evidence="3">
    <location>
        <begin position="76"/>
        <end position="441"/>
    </location>
</feature>